<dbReference type="GeneID" id="300404474"/>
<feature type="domain" description="Alpha/beta hydrolase fold-3" evidence="3">
    <location>
        <begin position="97"/>
        <end position="303"/>
    </location>
</feature>
<dbReference type="PROSITE" id="PS01173">
    <property type="entry name" value="LIPASE_GDXG_HIS"/>
    <property type="match status" value="1"/>
</dbReference>
<dbReference type="SUPFAM" id="SSF53474">
    <property type="entry name" value="alpha/beta-Hydrolases"/>
    <property type="match status" value="1"/>
</dbReference>
<evidence type="ECO:0000313" key="4">
    <source>
        <dbReference type="EMBL" id="VVE07195.1"/>
    </source>
</evidence>
<accession>A0A5E4V827</accession>
<keyword evidence="5" id="KW-1185">Reference proteome</keyword>
<evidence type="ECO:0000256" key="2">
    <source>
        <dbReference type="ARBA" id="ARBA00022801"/>
    </source>
</evidence>
<dbReference type="PANTHER" id="PTHR23025">
    <property type="entry name" value="TRIACYLGLYCEROL LIPASE"/>
    <property type="match status" value="1"/>
</dbReference>
<reference evidence="4 5" key="1">
    <citation type="submission" date="2019-08" db="EMBL/GenBank/DDBJ databases">
        <authorList>
            <person name="Peeters C."/>
        </authorList>
    </citation>
    <scope>NUCLEOTIDE SEQUENCE [LARGE SCALE GENOMIC DNA]</scope>
    <source>
        <strain evidence="4 5">LMG 31114</strain>
    </source>
</reference>
<evidence type="ECO:0000313" key="5">
    <source>
        <dbReference type="Proteomes" id="UP000366945"/>
    </source>
</evidence>
<dbReference type="OrthoDB" id="9794445at2"/>
<dbReference type="GO" id="GO:0004806">
    <property type="term" value="F:triacylglycerol lipase activity"/>
    <property type="evidence" value="ECO:0007669"/>
    <property type="project" value="TreeGrafter"/>
</dbReference>
<keyword evidence="2 4" id="KW-0378">Hydrolase</keyword>
<dbReference type="GO" id="GO:0004771">
    <property type="term" value="F:sterol ester esterase activity"/>
    <property type="evidence" value="ECO:0007669"/>
    <property type="project" value="TreeGrafter"/>
</dbReference>
<evidence type="ECO:0000256" key="1">
    <source>
        <dbReference type="ARBA" id="ARBA00010515"/>
    </source>
</evidence>
<dbReference type="Pfam" id="PF07859">
    <property type="entry name" value="Abhydrolase_3"/>
    <property type="match status" value="1"/>
</dbReference>
<protein>
    <submittedName>
        <fullName evidence="4">Acetyl esterase</fullName>
        <ecNumber evidence="4">3.1.1.-</ecNumber>
    </submittedName>
</protein>
<dbReference type="GO" id="GO:0019433">
    <property type="term" value="P:triglyceride catabolic process"/>
    <property type="evidence" value="ECO:0007669"/>
    <property type="project" value="TreeGrafter"/>
</dbReference>
<dbReference type="GO" id="GO:0005829">
    <property type="term" value="C:cytosol"/>
    <property type="evidence" value="ECO:0007669"/>
    <property type="project" value="TreeGrafter"/>
</dbReference>
<dbReference type="InterPro" id="IPR013094">
    <property type="entry name" value="AB_hydrolase_3"/>
</dbReference>
<dbReference type="EMBL" id="CABPSK010000002">
    <property type="protein sequence ID" value="VVE07195.1"/>
    <property type="molecule type" value="Genomic_DNA"/>
</dbReference>
<dbReference type="Proteomes" id="UP000366945">
    <property type="component" value="Unassembled WGS sequence"/>
</dbReference>
<organism evidence="4 5">
    <name type="scientific">Pandoraea pneumonica</name>
    <dbReference type="NCBI Taxonomy" id="2508299"/>
    <lineage>
        <taxon>Bacteria</taxon>
        <taxon>Pseudomonadati</taxon>
        <taxon>Pseudomonadota</taxon>
        <taxon>Betaproteobacteria</taxon>
        <taxon>Burkholderiales</taxon>
        <taxon>Burkholderiaceae</taxon>
        <taxon>Pandoraea</taxon>
    </lineage>
</organism>
<gene>
    <name evidence="4" type="primary">aes</name>
    <name evidence="4" type="ORF">PPN31114_02446</name>
</gene>
<sequence length="330" mass="36350">MNKENYLALSVDDAVLPVIDPDMTRFMALQSEDGAAFARWDLGTATQAREAFEVIRRRWASGGPQMHSTVEHHVPTVHGDVRIRVYYPSERATLPALIYLHGGGFVVFSLDTHDRVMREYAARAGVAVVGIDYSRAPEARFPQALEEIVDATRWLHRHAESLGIDAQALLIGGDSAGANLSLGTALQLRDAGQSLLRGMVFNYGAFDMIPWRDSYARFGGGEYSLSSHDMVCFVNRYISHRDELSDPRCRPITANLDHLPPACFAIAELDPLYDENVEMAERLQAAGVPVSATVYPGTVHSFLEAVSIASVSDRAFAEQATWIKQRVGTA</sequence>
<dbReference type="Gene3D" id="3.40.50.1820">
    <property type="entry name" value="alpha/beta hydrolase"/>
    <property type="match status" value="1"/>
</dbReference>
<name>A0A5E4V827_9BURK</name>
<dbReference type="InterPro" id="IPR002168">
    <property type="entry name" value="Lipase_GDXG_HIS_AS"/>
</dbReference>
<dbReference type="InterPro" id="IPR029058">
    <property type="entry name" value="AB_hydrolase_fold"/>
</dbReference>
<proteinExistence type="inferred from homology"/>
<dbReference type="PANTHER" id="PTHR23025:SF3">
    <property type="entry name" value="HORMONE-SENSITIVE LIPASE"/>
    <property type="match status" value="1"/>
</dbReference>
<evidence type="ECO:0000259" key="3">
    <source>
        <dbReference type="Pfam" id="PF07859"/>
    </source>
</evidence>
<dbReference type="EC" id="3.1.1.-" evidence="4"/>
<dbReference type="AlphaFoldDB" id="A0A5E4V827"/>
<dbReference type="RefSeq" id="WP_150679737.1">
    <property type="nucleotide sequence ID" value="NZ_CABPSK010000002.1"/>
</dbReference>
<comment type="similarity">
    <text evidence="1">Belongs to the 'GDXG' lipolytic enzyme family.</text>
</comment>